<evidence type="ECO:0000313" key="2">
    <source>
        <dbReference type="Proteomes" id="UP000605392"/>
    </source>
</evidence>
<gene>
    <name evidence="1" type="ORF">GCM10011375_37710</name>
</gene>
<comment type="caution">
    <text evidence="1">The sequence shown here is derived from an EMBL/GenBank/DDBJ whole genome shotgun (WGS) entry which is preliminary data.</text>
</comment>
<dbReference type="EMBL" id="BMFN01000004">
    <property type="protein sequence ID" value="GGF79109.1"/>
    <property type="molecule type" value="Genomic_DNA"/>
</dbReference>
<name>A0ACB5PWM2_9BACT</name>
<proteinExistence type="predicted"/>
<accession>A0ACB5PWM2</accession>
<keyword evidence="2" id="KW-1185">Reference proteome</keyword>
<evidence type="ECO:0000313" key="1">
    <source>
        <dbReference type="EMBL" id="GGF79109.1"/>
    </source>
</evidence>
<dbReference type="Proteomes" id="UP000605392">
    <property type="component" value="Unassembled WGS sequence"/>
</dbReference>
<protein>
    <submittedName>
        <fullName evidence="1">Uncharacterized protein</fullName>
    </submittedName>
</protein>
<sequence>MAGILTTVLAAVTSATGVYGFARATGQAPIDRHLSEMKALLEASKDEFIKQAGGQEQYERAQQSLAHTPQALASDDFEKKLLFGLILSFPGAVFFRK</sequence>
<organism evidence="1 2">
    <name type="scientific">Hymenobacter qilianensis</name>
    <dbReference type="NCBI Taxonomy" id="1385715"/>
    <lineage>
        <taxon>Bacteria</taxon>
        <taxon>Pseudomonadati</taxon>
        <taxon>Bacteroidota</taxon>
        <taxon>Cytophagia</taxon>
        <taxon>Cytophagales</taxon>
        <taxon>Hymenobacteraceae</taxon>
        <taxon>Hymenobacter</taxon>
    </lineage>
</organism>
<reference evidence="1 2" key="1">
    <citation type="journal article" date="2019" name="Int. J. Syst. Evol. Microbiol.">
        <title>The Global Catalogue of Microorganisms (GCM) 10K type strain sequencing project: providing services to taxonomists for standard genome sequencing and annotation.</title>
        <authorList>
            <consortium name="The Broad Institute Genomics Platform"/>
            <consortium name="The Broad Institute Genome Sequencing Center for Infectious Disease"/>
            <person name="Wu L."/>
            <person name="Ma J."/>
        </authorList>
    </citation>
    <scope>NUCLEOTIDE SEQUENCE [LARGE SCALE GENOMIC DNA]</scope>
    <source>
        <strain evidence="1 2">CGMCC 1.12720</strain>
    </source>
</reference>